<accession>A0A9D4ZIL1</accession>
<dbReference type="AlphaFoldDB" id="A0A9D4ZIL1"/>
<name>A0A9D4ZIL1_ADICA</name>
<protein>
    <submittedName>
        <fullName evidence="2">Uncharacterized protein</fullName>
    </submittedName>
</protein>
<comment type="caution">
    <text evidence="2">The sequence shown here is derived from an EMBL/GenBank/DDBJ whole genome shotgun (WGS) entry which is preliminary data.</text>
</comment>
<reference evidence="2" key="1">
    <citation type="submission" date="2021-01" db="EMBL/GenBank/DDBJ databases">
        <title>Adiantum capillus-veneris genome.</title>
        <authorList>
            <person name="Fang Y."/>
            <person name="Liao Q."/>
        </authorList>
    </citation>
    <scope>NUCLEOTIDE SEQUENCE</scope>
    <source>
        <strain evidence="2">H3</strain>
        <tissue evidence="2">Leaf</tissue>
    </source>
</reference>
<keyword evidence="3" id="KW-1185">Reference proteome</keyword>
<feature type="compositionally biased region" description="Basic and acidic residues" evidence="1">
    <location>
        <begin position="1"/>
        <end position="11"/>
    </location>
</feature>
<feature type="region of interest" description="Disordered" evidence="1">
    <location>
        <begin position="1"/>
        <end position="28"/>
    </location>
</feature>
<dbReference type="Proteomes" id="UP000886520">
    <property type="component" value="Chromosome 10"/>
</dbReference>
<dbReference type="EMBL" id="JABFUD020000010">
    <property type="protein sequence ID" value="KAI5074320.1"/>
    <property type="molecule type" value="Genomic_DNA"/>
</dbReference>
<gene>
    <name evidence="2" type="ORF">GOP47_0010281</name>
</gene>
<evidence type="ECO:0000256" key="1">
    <source>
        <dbReference type="SAM" id="MobiDB-lite"/>
    </source>
</evidence>
<proteinExistence type="predicted"/>
<evidence type="ECO:0000313" key="2">
    <source>
        <dbReference type="EMBL" id="KAI5074320.1"/>
    </source>
</evidence>
<evidence type="ECO:0000313" key="3">
    <source>
        <dbReference type="Proteomes" id="UP000886520"/>
    </source>
</evidence>
<organism evidence="2 3">
    <name type="scientific">Adiantum capillus-veneris</name>
    <name type="common">Maidenhair fern</name>
    <dbReference type="NCBI Taxonomy" id="13818"/>
    <lineage>
        <taxon>Eukaryota</taxon>
        <taxon>Viridiplantae</taxon>
        <taxon>Streptophyta</taxon>
        <taxon>Embryophyta</taxon>
        <taxon>Tracheophyta</taxon>
        <taxon>Polypodiopsida</taxon>
        <taxon>Polypodiidae</taxon>
        <taxon>Polypodiales</taxon>
        <taxon>Pteridineae</taxon>
        <taxon>Pteridaceae</taxon>
        <taxon>Vittarioideae</taxon>
        <taxon>Adiantum</taxon>
    </lineage>
</organism>
<sequence>MPLWRENEKRNLAKQRGGKGAGNQAWAATQGSRRRTECVAQQFAHVHSYHATGGFVTSRFFLVGQLGSRSAPNFPSSYPSHINYCLCRDTN</sequence>